<dbReference type="Pfam" id="PF13616">
    <property type="entry name" value="Rotamase_3"/>
    <property type="match status" value="1"/>
</dbReference>
<gene>
    <name evidence="13" type="ORF">C8P68_102321</name>
</gene>
<evidence type="ECO:0000256" key="8">
    <source>
        <dbReference type="ARBA" id="ARBA00038408"/>
    </source>
</evidence>
<dbReference type="InterPro" id="IPR023058">
    <property type="entry name" value="PPIase_PpiC_CS"/>
</dbReference>
<dbReference type="Pfam" id="PF13623">
    <property type="entry name" value="SurA_N_2"/>
    <property type="match status" value="1"/>
</dbReference>
<reference evidence="13 14" key="1">
    <citation type="submission" date="2018-04" db="EMBL/GenBank/DDBJ databases">
        <title>Genomic Encyclopedia of Archaeal and Bacterial Type Strains, Phase II (KMG-II): from individual species to whole genera.</title>
        <authorList>
            <person name="Goeker M."/>
        </authorList>
    </citation>
    <scope>NUCLEOTIDE SEQUENCE [LARGE SCALE GENOMIC DNA]</scope>
    <source>
        <strain evidence="13 14">DSM 26809</strain>
    </source>
</reference>
<dbReference type="InterPro" id="IPR052029">
    <property type="entry name" value="PpiD_chaperone"/>
</dbReference>
<dbReference type="InterPro" id="IPR027304">
    <property type="entry name" value="Trigger_fact/SurA_dom_sf"/>
</dbReference>
<dbReference type="SUPFAM" id="SSF54534">
    <property type="entry name" value="FKBP-like"/>
    <property type="match status" value="1"/>
</dbReference>
<evidence type="ECO:0000313" key="13">
    <source>
        <dbReference type="EMBL" id="PTQ99497.1"/>
    </source>
</evidence>
<accession>A0A2T5JCK1</accession>
<dbReference type="OrthoDB" id="9812372at2"/>
<evidence type="ECO:0000256" key="1">
    <source>
        <dbReference type="ARBA" id="ARBA00004382"/>
    </source>
</evidence>
<sequence>MGIMSYLRERMGKILAFVIGLALFAFIVGEVVKSGGQFMRGSANTIGEVNGQDISNDDYQKRLDQNVKNMQQQSGQAASPQLTAYAQEMTWNQLVSQNILQKEIEKLGIVVGVDETKDMVQGKNLNPQIVQAFGDPKTGEVDRARLNMFLTNLRSAKPGDPMKEQWTAFVEQMIEAKKAEKYTALVRNGLYINSLDAKDDYEARNKLVNFKYTVLDYASIPDSKAVPTDADYSAYYDAHKAQFKNAQETRTFEYVAFNAAASAADSAVIKTQMDKLAGDFKTAKDDSAFVQMNAETKRPLTYTRKGQLEPKLDTVMFSSAVGTVYGPFVSNGSYEIAKLVDTRVGPDSVKASHILLNPATEGGVDKAVAKADSLKKLIQGGKSFAELAKTFSTDKGSAEKGGELGTFGRGAMIPAFEDAAFNGHKGDLVVVTSQFGVHLIQINDQKGSSKVVKVAIVDKPIQASNATQSAAYNKARSFMSNLNGGNFDEVAKKQGLQIKTANDVTAMATSTMGLDNARKVVKWAFDAEKGDFSDQVFDLENQYVVARLTQIKPEGTLPLDVVKPQIEAAVRNEVKAKQLIAKLELASNGASSVDQVAQKVGAQAVPVQNIVFANPVIPGLAAEYKVIGSVFGSGLHKVSKPVQGEHGVFVFSVDNFVNPAPLTNAVREKQQIQQMLVQRADNLIFDALKDKANVKDNRAKFL</sequence>
<evidence type="ECO:0000256" key="6">
    <source>
        <dbReference type="ARBA" id="ARBA00023136"/>
    </source>
</evidence>
<dbReference type="AlphaFoldDB" id="A0A2T5JCK1"/>
<dbReference type="Proteomes" id="UP000244168">
    <property type="component" value="Unassembled WGS sequence"/>
</dbReference>
<evidence type="ECO:0000256" key="2">
    <source>
        <dbReference type="ARBA" id="ARBA00022475"/>
    </source>
</evidence>
<comment type="subcellular location">
    <subcellularLocation>
        <location evidence="1">Cell inner membrane</location>
        <topology evidence="1">Single-pass type II membrane protein</topology>
        <orientation evidence="1">Periplasmic side</orientation>
    </subcellularLocation>
</comment>
<evidence type="ECO:0000256" key="9">
    <source>
        <dbReference type="ARBA" id="ARBA00040743"/>
    </source>
</evidence>
<organism evidence="13 14">
    <name type="scientific">Mucilaginibacter yixingensis</name>
    <dbReference type="NCBI Taxonomy" id="1295612"/>
    <lineage>
        <taxon>Bacteria</taxon>
        <taxon>Pseudomonadati</taxon>
        <taxon>Bacteroidota</taxon>
        <taxon>Sphingobacteriia</taxon>
        <taxon>Sphingobacteriales</taxon>
        <taxon>Sphingobacteriaceae</taxon>
        <taxon>Mucilaginibacter</taxon>
    </lineage>
</organism>
<evidence type="ECO:0000256" key="10">
    <source>
        <dbReference type="ARBA" id="ARBA00042775"/>
    </source>
</evidence>
<name>A0A2T5JCK1_9SPHI</name>
<dbReference type="GO" id="GO:0003755">
    <property type="term" value="F:peptidyl-prolyl cis-trans isomerase activity"/>
    <property type="evidence" value="ECO:0007669"/>
    <property type="project" value="UniProtKB-KW"/>
</dbReference>
<dbReference type="InterPro" id="IPR046357">
    <property type="entry name" value="PPIase_dom_sf"/>
</dbReference>
<evidence type="ECO:0000256" key="3">
    <source>
        <dbReference type="ARBA" id="ARBA00022519"/>
    </source>
</evidence>
<dbReference type="PROSITE" id="PS01096">
    <property type="entry name" value="PPIC_PPIASE_1"/>
    <property type="match status" value="1"/>
</dbReference>
<keyword evidence="2" id="KW-1003">Cell membrane</keyword>
<dbReference type="PANTHER" id="PTHR47529:SF1">
    <property type="entry name" value="PERIPLASMIC CHAPERONE PPID"/>
    <property type="match status" value="1"/>
</dbReference>
<evidence type="ECO:0000256" key="7">
    <source>
        <dbReference type="ARBA" id="ARBA00023186"/>
    </source>
</evidence>
<dbReference type="InterPro" id="IPR000297">
    <property type="entry name" value="PPIase_PpiC"/>
</dbReference>
<dbReference type="GO" id="GO:0005886">
    <property type="term" value="C:plasma membrane"/>
    <property type="evidence" value="ECO:0007669"/>
    <property type="project" value="UniProtKB-SubCell"/>
</dbReference>
<keyword evidence="5" id="KW-1133">Transmembrane helix</keyword>
<dbReference type="PANTHER" id="PTHR47529">
    <property type="entry name" value="PEPTIDYL-PROLYL CIS-TRANS ISOMERASE D"/>
    <property type="match status" value="1"/>
</dbReference>
<dbReference type="SUPFAM" id="SSF109998">
    <property type="entry name" value="Triger factor/SurA peptide-binding domain-like"/>
    <property type="match status" value="1"/>
</dbReference>
<proteinExistence type="inferred from homology"/>
<dbReference type="Pfam" id="PF13145">
    <property type="entry name" value="Rotamase_2"/>
    <property type="match status" value="1"/>
</dbReference>
<dbReference type="EMBL" id="QAOQ01000002">
    <property type="protein sequence ID" value="PTQ99497.1"/>
    <property type="molecule type" value="Genomic_DNA"/>
</dbReference>
<keyword evidence="14" id="KW-1185">Reference proteome</keyword>
<evidence type="ECO:0000256" key="4">
    <source>
        <dbReference type="ARBA" id="ARBA00022692"/>
    </source>
</evidence>
<dbReference type="PROSITE" id="PS50198">
    <property type="entry name" value="PPIC_PPIASE_2"/>
    <property type="match status" value="1"/>
</dbReference>
<evidence type="ECO:0000259" key="12">
    <source>
        <dbReference type="PROSITE" id="PS50198"/>
    </source>
</evidence>
<evidence type="ECO:0000256" key="5">
    <source>
        <dbReference type="ARBA" id="ARBA00022989"/>
    </source>
</evidence>
<keyword evidence="3" id="KW-0997">Cell inner membrane</keyword>
<keyword evidence="6" id="KW-0472">Membrane</keyword>
<evidence type="ECO:0000313" key="14">
    <source>
        <dbReference type="Proteomes" id="UP000244168"/>
    </source>
</evidence>
<feature type="domain" description="PpiC" evidence="12">
    <location>
        <begin position="346"/>
        <end position="444"/>
    </location>
</feature>
<keyword evidence="7" id="KW-0143">Chaperone</keyword>
<comment type="caution">
    <text evidence="13">The sequence shown here is derived from an EMBL/GenBank/DDBJ whole genome shotgun (WGS) entry which is preliminary data.</text>
</comment>
<evidence type="ECO:0000256" key="11">
    <source>
        <dbReference type="PROSITE-ProRule" id="PRU00278"/>
    </source>
</evidence>
<dbReference type="Gene3D" id="3.10.50.40">
    <property type="match status" value="2"/>
</dbReference>
<keyword evidence="4" id="KW-0812">Transmembrane</keyword>
<comment type="similarity">
    <text evidence="8">Belongs to the PpiD chaperone family.</text>
</comment>
<keyword evidence="11" id="KW-0697">Rotamase</keyword>
<keyword evidence="11 13" id="KW-0413">Isomerase</keyword>
<protein>
    <recommendedName>
        <fullName evidence="9">Periplasmic chaperone PpiD</fullName>
    </recommendedName>
    <alternativeName>
        <fullName evidence="10">Periplasmic folding chaperone</fullName>
    </alternativeName>
</protein>